<keyword evidence="2" id="KW-1185">Reference proteome</keyword>
<name>A0A9N9C2Q7_9GLOM</name>
<evidence type="ECO:0000313" key="2">
    <source>
        <dbReference type="Proteomes" id="UP000789570"/>
    </source>
</evidence>
<accession>A0A9N9C2Q7</accession>
<protein>
    <submittedName>
        <fullName evidence="1">4136_t:CDS:1</fullName>
    </submittedName>
</protein>
<reference evidence="1" key="1">
    <citation type="submission" date="2021-06" db="EMBL/GenBank/DDBJ databases">
        <authorList>
            <person name="Kallberg Y."/>
            <person name="Tangrot J."/>
            <person name="Rosling A."/>
        </authorList>
    </citation>
    <scope>NUCLEOTIDE SEQUENCE</scope>
    <source>
        <strain evidence="1">UK204</strain>
    </source>
</reference>
<organism evidence="1 2">
    <name type="scientific">Funneliformis caledonium</name>
    <dbReference type="NCBI Taxonomy" id="1117310"/>
    <lineage>
        <taxon>Eukaryota</taxon>
        <taxon>Fungi</taxon>
        <taxon>Fungi incertae sedis</taxon>
        <taxon>Mucoromycota</taxon>
        <taxon>Glomeromycotina</taxon>
        <taxon>Glomeromycetes</taxon>
        <taxon>Glomerales</taxon>
        <taxon>Glomeraceae</taxon>
        <taxon>Funneliformis</taxon>
    </lineage>
</organism>
<dbReference type="Proteomes" id="UP000789570">
    <property type="component" value="Unassembled WGS sequence"/>
</dbReference>
<comment type="caution">
    <text evidence="1">The sequence shown here is derived from an EMBL/GenBank/DDBJ whole genome shotgun (WGS) entry which is preliminary data.</text>
</comment>
<evidence type="ECO:0000313" key="1">
    <source>
        <dbReference type="EMBL" id="CAG8588675.1"/>
    </source>
</evidence>
<gene>
    <name evidence="1" type="ORF">FCALED_LOCUS7974</name>
</gene>
<dbReference type="EMBL" id="CAJVPQ010002232">
    <property type="protein sequence ID" value="CAG8588675.1"/>
    <property type="molecule type" value="Genomic_DNA"/>
</dbReference>
<sequence>MFTFEGLHKKPISGPEFKPSEPKFLVALMNRTAVQSANSTGSKRSERFDFRIDQTIHIVPIFSFMLIS</sequence>
<proteinExistence type="predicted"/>
<dbReference type="AlphaFoldDB" id="A0A9N9C2Q7"/>